<dbReference type="InterPro" id="IPR014048">
    <property type="entry name" value="MethylDNA_cys_MeTrfase_DNA-bd"/>
</dbReference>
<evidence type="ECO:0000256" key="5">
    <source>
        <dbReference type="ARBA" id="ARBA00023204"/>
    </source>
</evidence>
<dbReference type="GeneID" id="83620422"/>
<evidence type="ECO:0000256" key="1">
    <source>
        <dbReference type="ARBA" id="ARBA00001286"/>
    </source>
</evidence>
<name>A0A059MM19_9NOCA</name>
<dbReference type="EMBL" id="BLAH01000084">
    <property type="protein sequence ID" value="GES37334.1"/>
    <property type="molecule type" value="Genomic_DNA"/>
</dbReference>
<dbReference type="GO" id="GO:0003908">
    <property type="term" value="F:methylated-DNA-[protein]-cysteine S-methyltransferase activity"/>
    <property type="evidence" value="ECO:0007669"/>
    <property type="project" value="UniProtKB-EC"/>
</dbReference>
<protein>
    <submittedName>
        <fullName evidence="9">Methylated-DNA--[protein]-cysteine S-methyltransferase</fullName>
    </submittedName>
    <submittedName>
        <fullName evidence="8">Methylated-DNA--protein-cysteine methyltransferase</fullName>
        <ecNumber evidence="8">2.1.1.63</ecNumber>
    </submittedName>
</protein>
<dbReference type="InterPro" id="IPR001497">
    <property type="entry name" value="MethylDNA_cys_MeTrfase_AS"/>
</dbReference>
<reference evidence="9" key="3">
    <citation type="submission" date="2022-09" db="EMBL/GenBank/DDBJ databases">
        <title>The genome sequence of Rhodococcus aetherivorans N1.</title>
        <authorList>
            <person name="Jiang W."/>
        </authorList>
    </citation>
    <scope>NUCLEOTIDE SEQUENCE</scope>
    <source>
        <strain evidence="9">N1</strain>
    </source>
</reference>
<dbReference type="Pfam" id="PF01035">
    <property type="entry name" value="DNA_binding_1"/>
    <property type="match status" value="1"/>
</dbReference>
<evidence type="ECO:0000256" key="3">
    <source>
        <dbReference type="ARBA" id="ARBA00022679"/>
    </source>
</evidence>
<evidence type="ECO:0000313" key="8">
    <source>
        <dbReference type="EMBL" id="GES37334.1"/>
    </source>
</evidence>
<dbReference type="EMBL" id="CP106982">
    <property type="protein sequence ID" value="UYF95755.1"/>
    <property type="molecule type" value="Genomic_DNA"/>
</dbReference>
<comment type="catalytic activity">
    <reaction evidence="1">
        <text>a 4-O-methyl-thymidine in DNA + L-cysteinyl-[protein] = a thymidine in DNA + S-methyl-L-cysteinyl-[protein]</text>
        <dbReference type="Rhea" id="RHEA:53428"/>
        <dbReference type="Rhea" id="RHEA-COMP:10131"/>
        <dbReference type="Rhea" id="RHEA-COMP:10132"/>
        <dbReference type="Rhea" id="RHEA-COMP:13555"/>
        <dbReference type="Rhea" id="RHEA-COMP:13556"/>
        <dbReference type="ChEBI" id="CHEBI:29950"/>
        <dbReference type="ChEBI" id="CHEBI:82612"/>
        <dbReference type="ChEBI" id="CHEBI:137386"/>
        <dbReference type="ChEBI" id="CHEBI:137387"/>
        <dbReference type="EC" id="2.1.1.63"/>
    </reaction>
</comment>
<dbReference type="Gene3D" id="1.10.10.10">
    <property type="entry name" value="Winged helix-like DNA-binding domain superfamily/Winged helix DNA-binding domain"/>
    <property type="match status" value="1"/>
</dbReference>
<dbReference type="CDD" id="cd06445">
    <property type="entry name" value="ATase"/>
    <property type="match status" value="1"/>
</dbReference>
<dbReference type="GO" id="GO:0032259">
    <property type="term" value="P:methylation"/>
    <property type="evidence" value="ECO:0007669"/>
    <property type="project" value="UniProtKB-KW"/>
</dbReference>
<dbReference type="InterPro" id="IPR036388">
    <property type="entry name" value="WH-like_DNA-bd_sf"/>
</dbReference>
<accession>N1MD13</accession>
<dbReference type="InterPro" id="IPR036217">
    <property type="entry name" value="MethylDNA_cys_MeTrfase_DNAb"/>
</dbReference>
<dbReference type="AlphaFoldDB" id="A0A059MM19"/>
<dbReference type="SUPFAM" id="SSF53155">
    <property type="entry name" value="Methylated DNA-protein cysteine methyltransferase domain"/>
    <property type="match status" value="1"/>
</dbReference>
<dbReference type="NCBIfam" id="TIGR00589">
    <property type="entry name" value="ogt"/>
    <property type="match status" value="1"/>
</dbReference>
<evidence type="ECO:0000256" key="2">
    <source>
        <dbReference type="ARBA" id="ARBA00022603"/>
    </source>
</evidence>
<keyword evidence="5" id="KW-0234">DNA repair</keyword>
<keyword evidence="10" id="KW-1185">Reference proteome</keyword>
<dbReference type="Proteomes" id="UP001163947">
    <property type="component" value="Chromosome"/>
</dbReference>
<reference evidence="8 10" key="1">
    <citation type="journal article" date="2018" name="Biodegradation">
        <title>1,4-Dioxane degradation characteristics of Rhodococcus aetherivorans JCM 14343.</title>
        <authorList>
            <person name="Inoue D."/>
            <person name="Tsunoda T."/>
            <person name="Yamamoto N."/>
            <person name="Ike M."/>
            <person name="Sei K."/>
        </authorList>
    </citation>
    <scope>NUCLEOTIDE SEQUENCE [LARGE SCALE GENOMIC DNA]</scope>
    <source>
        <strain evidence="8 10">JCM 14343</strain>
    </source>
</reference>
<organism evidence="9 11">
    <name type="scientific">Rhodococcus aetherivorans</name>
    <dbReference type="NCBI Taxonomy" id="191292"/>
    <lineage>
        <taxon>Bacteria</taxon>
        <taxon>Bacillati</taxon>
        <taxon>Actinomycetota</taxon>
        <taxon>Actinomycetes</taxon>
        <taxon>Mycobacteriales</taxon>
        <taxon>Nocardiaceae</taxon>
        <taxon>Rhodococcus</taxon>
    </lineage>
</organism>
<evidence type="ECO:0000313" key="11">
    <source>
        <dbReference type="Proteomes" id="UP001163947"/>
    </source>
</evidence>
<reference evidence="8" key="2">
    <citation type="submission" date="2019-10" db="EMBL/GenBank/DDBJ databases">
        <title>Draft genome sequence of Rhodococcus aetherivorans JCM 14343.</title>
        <authorList>
            <person name="Inoue D."/>
            <person name="Nakazawa M."/>
            <person name="Yamamoto N."/>
            <person name="Sei K."/>
            <person name="Ike M."/>
        </authorList>
    </citation>
    <scope>NUCLEOTIDE SEQUENCE</scope>
    <source>
        <strain evidence="8">JCM 14343</strain>
    </source>
</reference>
<dbReference type="PANTHER" id="PTHR10815:SF5">
    <property type="entry name" value="METHYLATED-DNA--PROTEIN-CYSTEINE METHYLTRANSFERASE"/>
    <property type="match status" value="1"/>
</dbReference>
<keyword evidence="3 8" id="KW-0808">Transferase</keyword>
<evidence type="ECO:0000256" key="6">
    <source>
        <dbReference type="ARBA" id="ARBA00049348"/>
    </source>
</evidence>
<evidence type="ECO:0000313" key="10">
    <source>
        <dbReference type="Proteomes" id="UP000325466"/>
    </source>
</evidence>
<sequence>MTTLGYTLFDTAVGTCGLVWSAAGIVGLQLPETAPEPTRDELLERFPDAVERPAPAAVQPVIEAVTAHLAGAPDDLRWVPVDYQNVSEFDTAVYEFARTIGPGTVATYGEVATRIGRPAGAQAVGQALGRNPVPLVVPCHRILAAGGGIGGFSAPGSTVTKRELLALEHAPGFDDPTLF</sequence>
<dbReference type="RefSeq" id="WP_006945458.1">
    <property type="nucleotide sequence ID" value="NZ_BAAAYP010000005.1"/>
</dbReference>
<feature type="domain" description="Methylated-DNA-[protein]-cysteine S-methyltransferase DNA binding" evidence="7">
    <location>
        <begin position="88"/>
        <end position="169"/>
    </location>
</feature>
<dbReference type="Gene3D" id="3.30.160.70">
    <property type="entry name" value="Methylated DNA-protein cysteine methyltransferase domain"/>
    <property type="match status" value="1"/>
</dbReference>
<dbReference type="GO" id="GO:0006281">
    <property type="term" value="P:DNA repair"/>
    <property type="evidence" value="ECO:0007669"/>
    <property type="project" value="UniProtKB-KW"/>
</dbReference>
<dbReference type="EC" id="2.1.1.63" evidence="8"/>
<evidence type="ECO:0000259" key="7">
    <source>
        <dbReference type="Pfam" id="PF01035"/>
    </source>
</evidence>
<dbReference type="InterPro" id="IPR036631">
    <property type="entry name" value="MGMT_N_sf"/>
</dbReference>
<evidence type="ECO:0000256" key="4">
    <source>
        <dbReference type="ARBA" id="ARBA00022763"/>
    </source>
</evidence>
<keyword evidence="2 8" id="KW-0489">Methyltransferase</keyword>
<accession>A0A059MM19</accession>
<keyword evidence="4" id="KW-0227">DNA damage</keyword>
<dbReference type="PROSITE" id="PS00374">
    <property type="entry name" value="MGMT"/>
    <property type="match status" value="1"/>
</dbReference>
<dbReference type="Proteomes" id="UP000325466">
    <property type="component" value="Unassembled WGS sequence"/>
</dbReference>
<proteinExistence type="predicted"/>
<comment type="catalytic activity">
    <reaction evidence="6">
        <text>a 6-O-methyl-2'-deoxyguanosine in DNA + L-cysteinyl-[protein] = S-methyl-L-cysteinyl-[protein] + a 2'-deoxyguanosine in DNA</text>
        <dbReference type="Rhea" id="RHEA:24000"/>
        <dbReference type="Rhea" id="RHEA-COMP:10131"/>
        <dbReference type="Rhea" id="RHEA-COMP:10132"/>
        <dbReference type="Rhea" id="RHEA-COMP:11367"/>
        <dbReference type="Rhea" id="RHEA-COMP:11368"/>
        <dbReference type="ChEBI" id="CHEBI:29950"/>
        <dbReference type="ChEBI" id="CHEBI:82612"/>
        <dbReference type="ChEBI" id="CHEBI:85445"/>
        <dbReference type="ChEBI" id="CHEBI:85448"/>
        <dbReference type="EC" id="2.1.1.63"/>
    </reaction>
</comment>
<evidence type="ECO:0000313" key="9">
    <source>
        <dbReference type="EMBL" id="UYF95755.1"/>
    </source>
</evidence>
<gene>
    <name evidence="9" type="ORF">OCS65_08355</name>
    <name evidence="8" type="ORF">RAJCM14343_2588</name>
</gene>
<dbReference type="SUPFAM" id="SSF46767">
    <property type="entry name" value="Methylated DNA-protein cysteine methyltransferase, C-terminal domain"/>
    <property type="match status" value="1"/>
</dbReference>
<dbReference type="PANTHER" id="PTHR10815">
    <property type="entry name" value="METHYLATED-DNA--PROTEIN-CYSTEINE METHYLTRANSFERASE"/>
    <property type="match status" value="1"/>
</dbReference>